<dbReference type="RefSeq" id="XP_053580710.1">
    <property type="nucleotide sequence ID" value="XM_053731797.1"/>
</dbReference>
<dbReference type="EMBL" id="WUAV01000005">
    <property type="protein sequence ID" value="KAF1750408.1"/>
    <property type="molecule type" value="Genomic_DNA"/>
</dbReference>
<name>A0A6A5G5U8_CAERE</name>
<organism evidence="2 3">
    <name type="scientific">Caenorhabditis remanei</name>
    <name type="common">Caenorhabditis vulgaris</name>
    <dbReference type="NCBI Taxonomy" id="31234"/>
    <lineage>
        <taxon>Eukaryota</taxon>
        <taxon>Metazoa</taxon>
        <taxon>Ecdysozoa</taxon>
        <taxon>Nematoda</taxon>
        <taxon>Chromadorea</taxon>
        <taxon>Rhabditida</taxon>
        <taxon>Rhabditina</taxon>
        <taxon>Rhabditomorpha</taxon>
        <taxon>Rhabditoidea</taxon>
        <taxon>Rhabditidae</taxon>
        <taxon>Peloderinae</taxon>
        <taxon>Caenorhabditis</taxon>
    </lineage>
</organism>
<feature type="signal peptide" evidence="1">
    <location>
        <begin position="1"/>
        <end position="25"/>
    </location>
</feature>
<protein>
    <submittedName>
        <fullName evidence="2">Uncharacterized protein</fullName>
    </submittedName>
</protein>
<proteinExistence type="predicted"/>
<dbReference type="Proteomes" id="UP000483820">
    <property type="component" value="Chromosome V"/>
</dbReference>
<sequence>MATNMPNFVLFVTLLILFLVIPLESAPVMKSGYTKNHHMFRQRQSNLSPKAETEEGFWSNVYFVLTATDSFFGG</sequence>
<keyword evidence="1" id="KW-0732">Signal</keyword>
<dbReference type="KEGG" id="crq:GCK72_016958"/>
<comment type="caution">
    <text evidence="2">The sequence shown here is derived from an EMBL/GenBank/DDBJ whole genome shotgun (WGS) entry which is preliminary data.</text>
</comment>
<accession>A0A6A5G5U8</accession>
<evidence type="ECO:0000313" key="2">
    <source>
        <dbReference type="EMBL" id="KAF1750408.1"/>
    </source>
</evidence>
<evidence type="ECO:0000256" key="1">
    <source>
        <dbReference type="SAM" id="SignalP"/>
    </source>
</evidence>
<evidence type="ECO:0000313" key="3">
    <source>
        <dbReference type="Proteomes" id="UP000483820"/>
    </source>
</evidence>
<gene>
    <name evidence="2" type="ORF">GCK72_016958</name>
</gene>
<feature type="chain" id="PRO_5025517886" evidence="1">
    <location>
        <begin position="26"/>
        <end position="74"/>
    </location>
</feature>
<dbReference type="CTD" id="78776441"/>
<dbReference type="AlphaFoldDB" id="A0A6A5G5U8"/>
<dbReference type="GeneID" id="78776441"/>
<reference evidence="2 3" key="1">
    <citation type="submission" date="2019-12" db="EMBL/GenBank/DDBJ databases">
        <title>Chromosome-level assembly of the Caenorhabditis remanei genome.</title>
        <authorList>
            <person name="Teterina A.A."/>
            <person name="Willis J.H."/>
            <person name="Phillips P.C."/>
        </authorList>
    </citation>
    <scope>NUCLEOTIDE SEQUENCE [LARGE SCALE GENOMIC DNA]</scope>
    <source>
        <strain evidence="2 3">PX506</strain>
        <tissue evidence="2">Whole organism</tissue>
    </source>
</reference>